<accession>A0A0R3WMR1</accession>
<proteinExistence type="predicted"/>
<dbReference type="AlphaFoldDB" id="A0A0R3WMR1"/>
<evidence type="ECO:0000313" key="3">
    <source>
        <dbReference type="WBParaSite" id="TTAC_0000204901-mRNA-1"/>
    </source>
</evidence>
<protein>
    <submittedName>
        <fullName evidence="1 3">Uncharacterized protein</fullName>
    </submittedName>
</protein>
<organism evidence="3">
    <name type="scientific">Hydatigena taeniaeformis</name>
    <name type="common">Feline tapeworm</name>
    <name type="synonym">Taenia taeniaeformis</name>
    <dbReference type="NCBI Taxonomy" id="6205"/>
    <lineage>
        <taxon>Eukaryota</taxon>
        <taxon>Metazoa</taxon>
        <taxon>Spiralia</taxon>
        <taxon>Lophotrochozoa</taxon>
        <taxon>Platyhelminthes</taxon>
        <taxon>Cestoda</taxon>
        <taxon>Eucestoda</taxon>
        <taxon>Cyclophyllidea</taxon>
        <taxon>Taeniidae</taxon>
        <taxon>Hydatigera</taxon>
    </lineage>
</organism>
<evidence type="ECO:0000313" key="1">
    <source>
        <dbReference type="EMBL" id="VDM18776.1"/>
    </source>
</evidence>
<sequence>MHNKRAFARAIYCTFCSPSHYSRFHVYKVRDLMHLLSITDRSALN</sequence>
<name>A0A0R3WMR1_HYDTA</name>
<gene>
    <name evidence="1" type="ORF">TTAC_LOCUS2036</name>
</gene>
<dbReference type="Proteomes" id="UP000274429">
    <property type="component" value="Unassembled WGS sequence"/>
</dbReference>
<dbReference type="WBParaSite" id="TTAC_0000204901-mRNA-1">
    <property type="protein sequence ID" value="TTAC_0000204901-mRNA-1"/>
    <property type="gene ID" value="TTAC_0000204901"/>
</dbReference>
<reference evidence="3" key="1">
    <citation type="submission" date="2017-02" db="UniProtKB">
        <authorList>
            <consortium name="WormBaseParasite"/>
        </authorList>
    </citation>
    <scope>IDENTIFICATION</scope>
</reference>
<evidence type="ECO:0000313" key="2">
    <source>
        <dbReference type="Proteomes" id="UP000274429"/>
    </source>
</evidence>
<reference evidence="1 2" key="2">
    <citation type="submission" date="2018-11" db="EMBL/GenBank/DDBJ databases">
        <authorList>
            <consortium name="Pathogen Informatics"/>
        </authorList>
    </citation>
    <scope>NUCLEOTIDE SEQUENCE [LARGE SCALE GENOMIC DNA]</scope>
</reference>
<dbReference type="EMBL" id="UYWX01000701">
    <property type="protein sequence ID" value="VDM18776.1"/>
    <property type="molecule type" value="Genomic_DNA"/>
</dbReference>
<keyword evidence="2" id="KW-1185">Reference proteome</keyword>